<dbReference type="EMBL" id="BMVU01000022">
    <property type="protein sequence ID" value="GGX85507.1"/>
    <property type="molecule type" value="Genomic_DNA"/>
</dbReference>
<keyword evidence="2" id="KW-1185">Reference proteome</keyword>
<proteinExistence type="predicted"/>
<dbReference type="RefSeq" id="WP_229919475.1">
    <property type="nucleotide sequence ID" value="NZ_BMVU01000022.1"/>
</dbReference>
<organism evidence="1 2">
    <name type="scientific">Streptomyces minutiscleroticus</name>
    <dbReference type="NCBI Taxonomy" id="68238"/>
    <lineage>
        <taxon>Bacteria</taxon>
        <taxon>Bacillati</taxon>
        <taxon>Actinomycetota</taxon>
        <taxon>Actinomycetes</taxon>
        <taxon>Kitasatosporales</taxon>
        <taxon>Streptomycetaceae</taxon>
        <taxon>Streptomyces</taxon>
    </lineage>
</organism>
<dbReference type="AlphaFoldDB" id="A0A918NPJ3"/>
<dbReference type="GO" id="GO:0016491">
    <property type="term" value="F:oxidoreductase activity"/>
    <property type="evidence" value="ECO:0007669"/>
    <property type="project" value="InterPro"/>
</dbReference>
<dbReference type="SUPFAM" id="SSF47240">
    <property type="entry name" value="Ferritin-like"/>
    <property type="match status" value="1"/>
</dbReference>
<gene>
    <name evidence="1" type="ORF">GCM10010358_44600</name>
</gene>
<accession>A0A918NPJ3</accession>
<sequence length="420" mass="44757">MSGGPDRDGPHGLRTVCDLADLPFDQGGHLLVRRALTGLGPGRELAVTGRDPALTVHLAAWCRGQGHQVRPVDGPDGCGAPGRAPGGPVRAVVRRGPDGLDRWARAARAGGPSPDGIVASPDPGWGLAARGALVEEGAPAPGFDLAERDLVWADLAPRLYAHAAAAQWDPATAVPWDAPFDLPPAIEEAVVQVMTYLVENEQAALVVPARLLTRVHPHFREVVQLLAVQAADEARHVEVFTRRALLRRPAMGTSSAGGRASLASLLTEPDFALASFLLSVLGEGSFLNLLAFLDHHAPDPVTRAVARLAHQDEARHVAFGVAHLEHRASADPGLRGRLRGAVERRHDVLRDTAGLNQDVLDALVVLAAGSWEPAAVGRGHRRVQRLLADMDQGRQRRLVRLGFPADEAAELSALHTRNFM</sequence>
<dbReference type="InterPro" id="IPR009078">
    <property type="entry name" value="Ferritin-like_SF"/>
</dbReference>
<name>A0A918NPJ3_9ACTN</name>
<dbReference type="SUPFAM" id="SSF64307">
    <property type="entry name" value="SirA-like"/>
    <property type="match status" value="1"/>
</dbReference>
<reference evidence="1" key="2">
    <citation type="submission" date="2020-09" db="EMBL/GenBank/DDBJ databases">
        <authorList>
            <person name="Sun Q."/>
            <person name="Ohkuma M."/>
        </authorList>
    </citation>
    <scope>NUCLEOTIDE SEQUENCE</scope>
    <source>
        <strain evidence="1">JCM 4790</strain>
    </source>
</reference>
<evidence type="ECO:0008006" key="3">
    <source>
        <dbReference type="Google" id="ProtNLM"/>
    </source>
</evidence>
<protein>
    <recommendedName>
        <fullName evidence="3">Ferritin-like domain-containing protein</fullName>
    </recommendedName>
</protein>
<dbReference type="InterPro" id="IPR036868">
    <property type="entry name" value="TusA-like_sf"/>
</dbReference>
<evidence type="ECO:0000313" key="1">
    <source>
        <dbReference type="EMBL" id="GGX85507.1"/>
    </source>
</evidence>
<comment type="caution">
    <text evidence="1">The sequence shown here is derived from an EMBL/GenBank/DDBJ whole genome shotgun (WGS) entry which is preliminary data.</text>
</comment>
<reference evidence="1" key="1">
    <citation type="journal article" date="2014" name="Int. J. Syst. Evol. Microbiol.">
        <title>Complete genome sequence of Corynebacterium casei LMG S-19264T (=DSM 44701T), isolated from a smear-ripened cheese.</title>
        <authorList>
            <consortium name="US DOE Joint Genome Institute (JGI-PGF)"/>
            <person name="Walter F."/>
            <person name="Albersmeier A."/>
            <person name="Kalinowski J."/>
            <person name="Ruckert C."/>
        </authorList>
    </citation>
    <scope>NUCLEOTIDE SEQUENCE</scope>
    <source>
        <strain evidence="1">JCM 4790</strain>
    </source>
</reference>
<dbReference type="Proteomes" id="UP000619244">
    <property type="component" value="Unassembled WGS sequence"/>
</dbReference>
<dbReference type="CDD" id="cd00657">
    <property type="entry name" value="Ferritin_like"/>
    <property type="match status" value="1"/>
</dbReference>
<dbReference type="Gene3D" id="1.10.620.20">
    <property type="entry name" value="Ribonucleotide Reductase, subunit A"/>
    <property type="match status" value="1"/>
</dbReference>
<dbReference type="InterPro" id="IPR012348">
    <property type="entry name" value="RNR-like"/>
</dbReference>
<evidence type="ECO:0000313" key="2">
    <source>
        <dbReference type="Proteomes" id="UP000619244"/>
    </source>
</evidence>